<gene>
    <name evidence="1" type="ORF">NCTC11468_03442</name>
</gene>
<dbReference type="EMBL" id="LS483499">
    <property type="protein sequence ID" value="SQK77075.1"/>
    <property type="molecule type" value="Genomic_DNA"/>
</dbReference>
<sequence>MDRLPAFQLRLTRVAGHAQRVERINTFLQQYNIQPDADIEFLPKPLSATGWRAVPVSPAISSNVW</sequence>
<accession>A0A2X5RF88</accession>
<dbReference type="RefSeq" id="WP_422396438.1">
    <property type="nucleotide sequence ID" value="NZ_LS483499.1"/>
</dbReference>
<name>A0A2X5RF88_9GAMM</name>
<protein>
    <submittedName>
        <fullName evidence="1">Uncharacterized protein</fullName>
    </submittedName>
</protein>
<dbReference type="AlphaFoldDB" id="A0A2X5RF88"/>
<proteinExistence type="predicted"/>
<organism evidence="1 2">
    <name type="scientific">Tatumella ptyseos</name>
    <dbReference type="NCBI Taxonomy" id="82987"/>
    <lineage>
        <taxon>Bacteria</taxon>
        <taxon>Pseudomonadati</taxon>
        <taxon>Pseudomonadota</taxon>
        <taxon>Gammaproteobacteria</taxon>
        <taxon>Enterobacterales</taxon>
        <taxon>Erwiniaceae</taxon>
        <taxon>Tatumella</taxon>
    </lineage>
</organism>
<reference evidence="1 2" key="1">
    <citation type="submission" date="2018-06" db="EMBL/GenBank/DDBJ databases">
        <authorList>
            <consortium name="Pathogen Informatics"/>
            <person name="Doyle S."/>
        </authorList>
    </citation>
    <scope>NUCLEOTIDE SEQUENCE [LARGE SCALE GENOMIC DNA]</scope>
    <source>
        <strain evidence="1 2">NCTC11468</strain>
    </source>
</reference>
<dbReference type="KEGG" id="tpty:NCTC11468_03442"/>
<evidence type="ECO:0000313" key="1">
    <source>
        <dbReference type="EMBL" id="SQK77075.1"/>
    </source>
</evidence>
<dbReference type="Proteomes" id="UP000248758">
    <property type="component" value="Chromosome 1"/>
</dbReference>
<evidence type="ECO:0000313" key="2">
    <source>
        <dbReference type="Proteomes" id="UP000248758"/>
    </source>
</evidence>